<dbReference type="PATRIC" id="fig|1162668.3.peg.311"/>
<dbReference type="RefSeq" id="WP_014448484.1">
    <property type="nucleotide sequence ID" value="NC_017094.1"/>
</dbReference>
<dbReference type="InterPro" id="IPR001624">
    <property type="entry name" value="FliE"/>
</dbReference>
<dbReference type="HAMAP" id="MF_00724">
    <property type="entry name" value="FliE"/>
    <property type="match status" value="1"/>
</dbReference>
<feature type="compositionally biased region" description="Basic and acidic residues" evidence="6">
    <location>
        <begin position="26"/>
        <end position="37"/>
    </location>
</feature>
<evidence type="ECO:0000256" key="6">
    <source>
        <dbReference type="SAM" id="MobiDB-lite"/>
    </source>
</evidence>
<dbReference type="PANTHER" id="PTHR34653:SF1">
    <property type="entry name" value="FLAGELLAR HOOK-BASAL BODY COMPLEX PROTEIN FLIE"/>
    <property type="match status" value="1"/>
</dbReference>
<keyword evidence="8" id="KW-1185">Reference proteome</keyword>
<dbReference type="HOGENOM" id="CLU_147249_3_2_0"/>
<comment type="subcellular location">
    <subcellularLocation>
        <location evidence="1 4">Bacterial flagellum basal body</location>
    </subcellularLocation>
</comment>
<accession>I0IL42</accession>
<evidence type="ECO:0000313" key="8">
    <source>
        <dbReference type="Proteomes" id="UP000007382"/>
    </source>
</evidence>
<feature type="region of interest" description="Disordered" evidence="6">
    <location>
        <begin position="1"/>
        <end position="43"/>
    </location>
</feature>
<reference evidence="8" key="2">
    <citation type="submission" date="2012-03" db="EMBL/GenBank/DDBJ databases">
        <title>The complete genome sequence of the pioneer microbe on fresh volcanic deposit, Leptospirillum ferrooxidans strain C2-3.</title>
        <authorList>
            <person name="Fujimura R."/>
            <person name="Sato Y."/>
            <person name="Nishizawa T."/>
            <person name="Nanba K."/>
            <person name="Oshima K."/>
            <person name="Hattori M."/>
            <person name="Kamijo T."/>
            <person name="Ohta H."/>
        </authorList>
    </citation>
    <scope>NUCLEOTIDE SEQUENCE [LARGE SCALE GENOMIC DNA]</scope>
    <source>
        <strain evidence="8">C2-3</strain>
    </source>
</reference>
<gene>
    <name evidence="4 7" type="primary">fliE</name>
    <name evidence="7" type="ordered locus">LFE_0269</name>
</gene>
<reference evidence="7 8" key="1">
    <citation type="journal article" date="2012" name="J. Bacteriol.">
        <title>Complete Genome Sequence of Leptospirillum ferrooxidans Strain C2-3, Isolated from a Fresh Volcanic Ash Deposit on the Island of Miyake, Japan.</title>
        <authorList>
            <person name="Fujimura R."/>
            <person name="Sato Y."/>
            <person name="Nishizawa T."/>
            <person name="Oshima K."/>
            <person name="Kim S.-W."/>
            <person name="Hattori M."/>
            <person name="Kamijo T."/>
            <person name="Ohta H."/>
        </authorList>
    </citation>
    <scope>NUCLEOTIDE SEQUENCE [LARGE SCALE GENOMIC DNA]</scope>
    <source>
        <strain evidence="7 8">C2-3</strain>
    </source>
</reference>
<keyword evidence="3 4" id="KW-0975">Bacterial flagellum</keyword>
<dbReference type="KEGG" id="lfc:LFE_0269"/>
<name>I0IL42_LEPFC</name>
<dbReference type="PRINTS" id="PR01006">
    <property type="entry name" value="FLGHOOKFLIE"/>
</dbReference>
<dbReference type="GO" id="GO:0003774">
    <property type="term" value="F:cytoskeletal motor activity"/>
    <property type="evidence" value="ECO:0007669"/>
    <property type="project" value="InterPro"/>
</dbReference>
<evidence type="ECO:0000256" key="4">
    <source>
        <dbReference type="HAMAP-Rule" id="MF_00724"/>
    </source>
</evidence>
<keyword evidence="7" id="KW-0969">Cilium</keyword>
<dbReference type="PANTHER" id="PTHR34653">
    <property type="match status" value="1"/>
</dbReference>
<evidence type="ECO:0000256" key="2">
    <source>
        <dbReference type="ARBA" id="ARBA00009272"/>
    </source>
</evidence>
<sequence>MHDSNPIYNPLAGFKGVPSPSGSDEISGRVRPHDPEKSSLATPESSFVNVLKDSISKVNAIQVEADKTIQDYSTGKNNVTLHQTMVEMAQADVSFQLMMQVRDKIVRAYQEMMNMPM</sequence>
<dbReference type="NCBIfam" id="TIGR00205">
    <property type="entry name" value="fliE"/>
    <property type="match status" value="1"/>
</dbReference>
<dbReference type="Pfam" id="PF02049">
    <property type="entry name" value="FliE"/>
    <property type="match status" value="1"/>
</dbReference>
<evidence type="ECO:0000256" key="3">
    <source>
        <dbReference type="ARBA" id="ARBA00023143"/>
    </source>
</evidence>
<proteinExistence type="inferred from homology"/>
<evidence type="ECO:0000256" key="5">
    <source>
        <dbReference type="NCBIfam" id="TIGR00205"/>
    </source>
</evidence>
<dbReference type="EMBL" id="AP012342">
    <property type="protein sequence ID" value="BAM05991.1"/>
    <property type="molecule type" value="Genomic_DNA"/>
</dbReference>
<dbReference type="GO" id="GO:0005198">
    <property type="term" value="F:structural molecule activity"/>
    <property type="evidence" value="ECO:0007669"/>
    <property type="project" value="UniProtKB-UniRule"/>
</dbReference>
<evidence type="ECO:0000256" key="1">
    <source>
        <dbReference type="ARBA" id="ARBA00004117"/>
    </source>
</evidence>
<keyword evidence="7" id="KW-0966">Cell projection</keyword>
<dbReference type="Proteomes" id="UP000007382">
    <property type="component" value="Chromosome"/>
</dbReference>
<dbReference type="eggNOG" id="COG1677">
    <property type="taxonomic scope" value="Bacteria"/>
</dbReference>
<dbReference type="GO" id="GO:0071973">
    <property type="term" value="P:bacterial-type flagellum-dependent cell motility"/>
    <property type="evidence" value="ECO:0007669"/>
    <property type="project" value="InterPro"/>
</dbReference>
<organism evidence="7 8">
    <name type="scientific">Leptospirillum ferrooxidans (strain C2-3)</name>
    <dbReference type="NCBI Taxonomy" id="1162668"/>
    <lineage>
        <taxon>Bacteria</taxon>
        <taxon>Pseudomonadati</taxon>
        <taxon>Nitrospirota</taxon>
        <taxon>Nitrospiria</taxon>
        <taxon>Nitrospirales</taxon>
        <taxon>Nitrospiraceae</taxon>
        <taxon>Leptospirillum</taxon>
    </lineage>
</organism>
<keyword evidence="7" id="KW-0282">Flagellum</keyword>
<dbReference type="OrthoDB" id="9812413at2"/>
<evidence type="ECO:0000313" key="7">
    <source>
        <dbReference type="EMBL" id="BAM05991.1"/>
    </source>
</evidence>
<dbReference type="STRING" id="1162668.LFE_0269"/>
<dbReference type="GO" id="GO:0009425">
    <property type="term" value="C:bacterial-type flagellum basal body"/>
    <property type="evidence" value="ECO:0007669"/>
    <property type="project" value="UniProtKB-SubCell"/>
</dbReference>
<dbReference type="AlphaFoldDB" id="I0IL42"/>
<protein>
    <recommendedName>
        <fullName evidence="4 5">Flagellar hook-basal body complex protein FliE</fullName>
    </recommendedName>
</protein>
<comment type="similarity">
    <text evidence="2 4">Belongs to the FliE family.</text>
</comment>